<organism evidence="1 2">
    <name type="scientific">Streptobacillus felis</name>
    <dbReference type="NCBI Taxonomy" id="1384509"/>
    <lineage>
        <taxon>Bacteria</taxon>
        <taxon>Fusobacteriati</taxon>
        <taxon>Fusobacteriota</taxon>
        <taxon>Fusobacteriia</taxon>
        <taxon>Fusobacteriales</taxon>
        <taxon>Leptotrichiaceae</taxon>
        <taxon>Streptobacillus</taxon>
    </lineage>
</organism>
<dbReference type="SUPFAM" id="SSF51197">
    <property type="entry name" value="Clavaminate synthase-like"/>
    <property type="match status" value="1"/>
</dbReference>
<dbReference type="GO" id="GO:0005829">
    <property type="term" value="C:cytosol"/>
    <property type="evidence" value="ECO:0007669"/>
    <property type="project" value="TreeGrafter"/>
</dbReference>
<dbReference type="Pfam" id="PF04074">
    <property type="entry name" value="DUF386"/>
    <property type="match status" value="1"/>
</dbReference>
<dbReference type="AlphaFoldDB" id="A0A7Z0PEM3"/>
<gene>
    <name evidence="1" type="ORF">HP397_03300</name>
</gene>
<dbReference type="PANTHER" id="PTHR34986:SF4">
    <property type="entry name" value="EVOLVED BETA-GALACTOSIDASE SUBUNIT BETA-RELATED"/>
    <property type="match status" value="1"/>
</dbReference>
<proteinExistence type="predicted"/>
<keyword evidence="2" id="KW-1185">Reference proteome</keyword>
<reference evidence="1 2" key="1">
    <citation type="submission" date="2020-05" db="EMBL/GenBank/DDBJ databases">
        <title>Streptobacillus felis strain LHL191014123.</title>
        <authorList>
            <person name="Fawzy A."/>
            <person name="Rau J."/>
            <person name="Risse K."/>
            <person name="Schauerte N."/>
            <person name="Geiger C."/>
            <person name="Blom J."/>
            <person name="Imirzalioglu C."/>
            <person name="Falgenhauer J."/>
            <person name="Bach A."/>
            <person name="Herden C."/>
            <person name="Eisenberg T."/>
        </authorList>
    </citation>
    <scope>NUCLEOTIDE SEQUENCE [LARGE SCALE GENOMIC DNA]</scope>
    <source>
        <strain evidence="1 2">LHL191014123</strain>
    </source>
</reference>
<accession>A0A7Z0PEM3</accession>
<dbReference type="RefSeq" id="WP_180135881.1">
    <property type="nucleotide sequence ID" value="NZ_JABMKT010000013.1"/>
</dbReference>
<evidence type="ECO:0000313" key="2">
    <source>
        <dbReference type="Proteomes" id="UP000526184"/>
    </source>
</evidence>
<dbReference type="GO" id="GO:0044010">
    <property type="term" value="P:single-species biofilm formation"/>
    <property type="evidence" value="ECO:0007669"/>
    <property type="project" value="TreeGrafter"/>
</dbReference>
<protein>
    <submittedName>
        <fullName evidence="1">YhcH/YjgK/YiaL family protein</fullName>
    </submittedName>
</protein>
<dbReference type="InterPro" id="IPR037012">
    <property type="entry name" value="NanQ/TabA/YiaL_sf"/>
</dbReference>
<evidence type="ECO:0000313" key="1">
    <source>
        <dbReference type="EMBL" id="NYV27849.1"/>
    </source>
</evidence>
<dbReference type="PANTHER" id="PTHR34986">
    <property type="entry name" value="EVOLVED BETA-GALACTOSIDASE SUBUNIT BETA"/>
    <property type="match status" value="1"/>
</dbReference>
<dbReference type="Proteomes" id="UP000526184">
    <property type="component" value="Unassembled WGS sequence"/>
</dbReference>
<sequence length="151" mass="18262">MLLFKTLDDFKNRFCYGRKWDRTLEAFEIGEKQLENVYINLGDSLVFKRIDYRENKKNEYFEGHRRYMDIHYILDGSCYLEINKKENLDIIEKYSDETDYEYFEGSGEKILLEKGNIILIENDEGFRFLKEENSRKIIVKLTVENNILINK</sequence>
<comment type="caution">
    <text evidence="1">The sequence shown here is derived from an EMBL/GenBank/DDBJ whole genome shotgun (WGS) entry which is preliminary data.</text>
</comment>
<name>A0A7Z0PEM3_9FUSO</name>
<dbReference type="EMBL" id="JABMKT010000013">
    <property type="protein sequence ID" value="NYV27849.1"/>
    <property type="molecule type" value="Genomic_DNA"/>
</dbReference>
<dbReference type="InterPro" id="IPR004375">
    <property type="entry name" value="NanQ/TabA/YiaL"/>
</dbReference>
<dbReference type="Gene3D" id="2.60.120.370">
    <property type="entry name" value="YhcH/YjgK/YiaL"/>
    <property type="match status" value="1"/>
</dbReference>